<evidence type="ECO:0000256" key="1">
    <source>
        <dbReference type="SAM" id="SignalP"/>
    </source>
</evidence>
<evidence type="ECO:0000313" key="3">
    <source>
        <dbReference type="Proteomes" id="UP000029719"/>
    </source>
</evidence>
<keyword evidence="1" id="KW-0732">Signal</keyword>
<proteinExistence type="predicted"/>
<feature type="signal peptide" evidence="1">
    <location>
        <begin position="1"/>
        <end position="20"/>
    </location>
</feature>
<name>A0A9X0EJ15_9PSED</name>
<dbReference type="RefSeq" id="WP_037012574.1">
    <property type="nucleotide sequence ID" value="NZ_JRMB01000001.1"/>
</dbReference>
<dbReference type="PROSITE" id="PS51257">
    <property type="entry name" value="PROKAR_LIPOPROTEIN"/>
    <property type="match status" value="1"/>
</dbReference>
<dbReference type="Proteomes" id="UP000029719">
    <property type="component" value="Unassembled WGS sequence"/>
</dbReference>
<sequence>MKSHKAVSLLFSVVVAGACASPGSSAWAGEGSLMFHGSLVNAGCNGQVLNASAPVGHVKTLQAGPDVVVGLMPGEDACRTPVAPLRASYTRLYASQPDAQAGVVTLTYD</sequence>
<feature type="chain" id="PRO_5040825663" description="Lipoprotein" evidence="1">
    <location>
        <begin position="21"/>
        <end position="109"/>
    </location>
</feature>
<comment type="caution">
    <text evidence="2">The sequence shown here is derived from an EMBL/GenBank/DDBJ whole genome shotgun (WGS) entry which is preliminary data.</text>
</comment>
<dbReference type="AlphaFoldDB" id="A0A9X0EJ15"/>
<evidence type="ECO:0000313" key="2">
    <source>
        <dbReference type="EMBL" id="KGF66588.1"/>
    </source>
</evidence>
<gene>
    <name evidence="2" type="ORF">LT42_12095</name>
</gene>
<accession>A0A9X0EJ15</accession>
<evidence type="ECO:0008006" key="4">
    <source>
        <dbReference type="Google" id="ProtNLM"/>
    </source>
</evidence>
<protein>
    <recommendedName>
        <fullName evidence="4">Lipoprotein</fullName>
    </recommendedName>
</protein>
<organism evidence="2 3">
    <name type="scientific">Pseudomonas lutea</name>
    <dbReference type="NCBI Taxonomy" id="243924"/>
    <lineage>
        <taxon>Bacteria</taxon>
        <taxon>Pseudomonadati</taxon>
        <taxon>Pseudomonadota</taxon>
        <taxon>Gammaproteobacteria</taxon>
        <taxon>Pseudomonadales</taxon>
        <taxon>Pseudomonadaceae</taxon>
        <taxon>Pseudomonas</taxon>
    </lineage>
</organism>
<dbReference type="EMBL" id="JRMB01000001">
    <property type="protein sequence ID" value="KGF66588.1"/>
    <property type="molecule type" value="Genomic_DNA"/>
</dbReference>
<reference evidence="2 3" key="1">
    <citation type="submission" date="2014-09" db="EMBL/GenBank/DDBJ databases">
        <title>Genome sequence of Pseudomonas lutea strain DSM 17257T.</title>
        <authorList>
            <person name="Kwak Y."/>
            <person name="Shin J.-H."/>
        </authorList>
    </citation>
    <scope>NUCLEOTIDE SEQUENCE [LARGE SCALE GENOMIC DNA]</scope>
    <source>
        <strain evidence="2 3">DSM 17257</strain>
    </source>
</reference>
<dbReference type="OrthoDB" id="6903989at2"/>